<dbReference type="RefSeq" id="WP_019387537.1">
    <property type="nucleotide sequence ID" value="NZ_ALIH01000006.1"/>
</dbReference>
<sequence>MKKLLIYLTVIGFINLGFSQIHQNYVDNYQLASVVINAPNYTYLQKVQDFNTPVRVKKLENQVASYNIKSDPIYDLAFEDKYKVIFEETKSKIVVTYDKHGNILTSFEKFEDVRLPQDIYASIANDYPGWAIVNDTYIVKYYQNKEEVRKIYKIEISKDDTTKNLRINSLGLIE</sequence>
<reference evidence="1 2" key="1">
    <citation type="submission" date="2016-11" db="EMBL/GenBank/DDBJ databases">
        <authorList>
            <person name="Jaros S."/>
            <person name="Januszkiewicz K."/>
            <person name="Wedrychowicz H."/>
        </authorList>
    </citation>
    <scope>NUCLEOTIDE SEQUENCE [LARGE SCALE GENOMIC DNA]</scope>
    <source>
        <strain evidence="1 2">CGMCC 1.12213</strain>
    </source>
</reference>
<dbReference type="STRING" id="1178825.SAMN05216261_0918"/>
<dbReference type="SUPFAM" id="SSF160574">
    <property type="entry name" value="BT0923-like"/>
    <property type="match status" value="1"/>
</dbReference>
<keyword evidence="2" id="KW-1185">Reference proteome</keyword>
<evidence type="ECO:0000313" key="1">
    <source>
        <dbReference type="EMBL" id="SHI52506.1"/>
    </source>
</evidence>
<evidence type="ECO:0000313" key="2">
    <source>
        <dbReference type="Proteomes" id="UP000184396"/>
    </source>
</evidence>
<protein>
    <recommendedName>
        <fullName evidence="3">Nicotinate-nucleotide adenylyltransferase</fullName>
    </recommendedName>
</protein>
<accession>A0A1M6BUS2</accession>
<proteinExistence type="predicted"/>
<evidence type="ECO:0008006" key="3">
    <source>
        <dbReference type="Google" id="ProtNLM"/>
    </source>
</evidence>
<dbReference type="Proteomes" id="UP000184396">
    <property type="component" value="Unassembled WGS sequence"/>
</dbReference>
<gene>
    <name evidence="1" type="ORF">SAMN05216261_0918</name>
</gene>
<dbReference type="AlphaFoldDB" id="A0A1M6BUS2"/>
<dbReference type="Gene3D" id="3.10.450.360">
    <property type="match status" value="1"/>
</dbReference>
<name>A0A1M6BUS2_9FLAO</name>
<dbReference type="EMBL" id="FQYK01000002">
    <property type="protein sequence ID" value="SHI52506.1"/>
    <property type="molecule type" value="Genomic_DNA"/>
</dbReference>
<dbReference type="OrthoDB" id="1428473at2"/>
<organism evidence="1 2">
    <name type="scientific">Algibacter luteus</name>
    <dbReference type="NCBI Taxonomy" id="1178825"/>
    <lineage>
        <taxon>Bacteria</taxon>
        <taxon>Pseudomonadati</taxon>
        <taxon>Bacteroidota</taxon>
        <taxon>Flavobacteriia</taxon>
        <taxon>Flavobacteriales</taxon>
        <taxon>Flavobacteriaceae</taxon>
        <taxon>Algibacter</taxon>
    </lineage>
</organism>